<evidence type="ECO:0000313" key="2">
    <source>
        <dbReference type="EMBL" id="OSG90544.1"/>
    </source>
</evidence>
<protein>
    <submittedName>
        <fullName evidence="2">Uncharacterized protein</fullName>
    </submittedName>
</protein>
<name>A0A1X2Z813_BIFAD</name>
<evidence type="ECO:0000256" key="1">
    <source>
        <dbReference type="SAM" id="MobiDB-lite"/>
    </source>
</evidence>
<comment type="caution">
    <text evidence="2">The sequence shown here is derived from an EMBL/GenBank/DDBJ whole genome shotgun (WGS) entry which is preliminary data.</text>
</comment>
<dbReference type="Proteomes" id="UP000193664">
    <property type="component" value="Unassembled WGS sequence"/>
</dbReference>
<accession>A0A1X2Z813</accession>
<gene>
    <name evidence="2" type="ORF">AD0028_2001</name>
</gene>
<feature type="region of interest" description="Disordered" evidence="1">
    <location>
        <begin position="30"/>
        <end position="59"/>
    </location>
</feature>
<proteinExistence type="predicted"/>
<feature type="compositionally biased region" description="Basic and acidic residues" evidence="1">
    <location>
        <begin position="36"/>
        <end position="50"/>
    </location>
</feature>
<dbReference type="EMBL" id="LNKF01000020">
    <property type="protein sequence ID" value="OSG90544.1"/>
    <property type="molecule type" value="Genomic_DNA"/>
</dbReference>
<organism evidence="2 3">
    <name type="scientific">Bifidobacterium adolescentis</name>
    <dbReference type="NCBI Taxonomy" id="1680"/>
    <lineage>
        <taxon>Bacteria</taxon>
        <taxon>Bacillati</taxon>
        <taxon>Actinomycetota</taxon>
        <taxon>Actinomycetes</taxon>
        <taxon>Bifidobacteriales</taxon>
        <taxon>Bifidobacteriaceae</taxon>
        <taxon>Bifidobacterium</taxon>
    </lineage>
</organism>
<reference evidence="2 3" key="1">
    <citation type="journal article" date="2016" name="Sci. Rep.">
        <title>Evaluation of genetic diversity among strains of the human gut commensal Bifidobacterium adolescentis.</title>
        <authorList>
            <person name="Duranti S."/>
            <person name="Milani C."/>
            <person name="Lugli G.A."/>
            <person name="Mancabelli L."/>
            <person name="Turroni F."/>
            <person name="Ferrario C."/>
            <person name="Mangifesta M."/>
            <person name="Viappiani A."/>
            <person name="Sanchez B."/>
            <person name="Margolles A."/>
            <person name="van Sinderen D."/>
            <person name="Ventura M."/>
        </authorList>
    </citation>
    <scope>NUCLEOTIDE SEQUENCE [LARGE SCALE GENOMIC DNA]</scope>
    <source>
        <strain evidence="2 3">AD2-8</strain>
    </source>
</reference>
<dbReference type="AlphaFoldDB" id="A0A1X2Z813"/>
<sequence>MVDLRTLEALLRFDPLPEDVKRRMIRLDDGDGVLDPFKEGRTAGHAESSRRPIRSQGRP</sequence>
<evidence type="ECO:0000313" key="3">
    <source>
        <dbReference type="Proteomes" id="UP000193664"/>
    </source>
</evidence>
<dbReference type="RefSeq" id="WP_085408786.1">
    <property type="nucleotide sequence ID" value="NZ_LNKF01000020.1"/>
</dbReference>